<comment type="caution">
    <text evidence="3">The sequence shown here is derived from an EMBL/GenBank/DDBJ whole genome shotgun (WGS) entry which is preliminary data.</text>
</comment>
<dbReference type="PANTHER" id="PTHR13349">
    <property type="entry name" value="TRANSLATION MACHINERY-ASSOCIATED PROTEIN 16"/>
    <property type="match status" value="1"/>
</dbReference>
<reference evidence="3 4" key="1">
    <citation type="journal article" date="2022" name="bioRxiv">
        <title>Genomics of Preaxostyla Flagellates Illuminates Evolutionary Transitions and the Path Towards Mitochondrial Loss.</title>
        <authorList>
            <person name="Novak L.V.F."/>
            <person name="Treitli S.C."/>
            <person name="Pyrih J."/>
            <person name="Halakuc P."/>
            <person name="Pipaliya S.V."/>
            <person name="Vacek V."/>
            <person name="Brzon O."/>
            <person name="Soukal P."/>
            <person name="Eme L."/>
            <person name="Dacks J.B."/>
            <person name="Karnkowska A."/>
            <person name="Elias M."/>
            <person name="Hampl V."/>
        </authorList>
    </citation>
    <scope>NUCLEOTIDE SEQUENCE [LARGE SCALE GENOMIC DNA]</scope>
    <source>
        <strain evidence="3">NAU3</strain>
        <tissue evidence="3">Gut</tissue>
    </source>
</reference>
<organism evidence="3 4">
    <name type="scientific">Blattamonas nauphoetae</name>
    <dbReference type="NCBI Taxonomy" id="2049346"/>
    <lineage>
        <taxon>Eukaryota</taxon>
        <taxon>Metamonada</taxon>
        <taxon>Preaxostyla</taxon>
        <taxon>Oxymonadida</taxon>
        <taxon>Blattamonas</taxon>
    </lineage>
</organism>
<dbReference type="PANTHER" id="PTHR13349:SF2">
    <property type="entry name" value="TRANSLATION MACHINERY-ASSOCIATED PROTEIN 16"/>
    <property type="match status" value="1"/>
</dbReference>
<dbReference type="InterPro" id="IPR038356">
    <property type="entry name" value="Tma16_sf"/>
</dbReference>
<comment type="similarity">
    <text evidence="1">Belongs to the TMA16 family.</text>
</comment>
<keyword evidence="4" id="KW-1185">Reference proteome</keyword>
<gene>
    <name evidence="3" type="ORF">BLNAU_4217</name>
</gene>
<evidence type="ECO:0000256" key="2">
    <source>
        <dbReference type="SAM" id="MobiDB-lite"/>
    </source>
</evidence>
<sequence length="164" mass="19413">MPKVTSKKIMHPNSRKAKRAIRDQIQKTHIAQKRKEASKDRSVKYRIIKFIHKRIANDEREVFTIEEGTELVAEFVASHDDYLLDVARRREKGKQISTTLLLQEQEWKKVKQEFLTGIESPDLTDRATVYRVKNWNKDERSLPTFKMRIYRQPEESITANLTSD</sequence>
<name>A0ABQ9YAN0_9EUKA</name>
<evidence type="ECO:0000256" key="1">
    <source>
        <dbReference type="ARBA" id="ARBA00034127"/>
    </source>
</evidence>
<dbReference type="EMBL" id="JARBJD010000020">
    <property type="protein sequence ID" value="KAK2960820.1"/>
    <property type="molecule type" value="Genomic_DNA"/>
</dbReference>
<dbReference type="InterPro" id="IPR021346">
    <property type="entry name" value="Tma16"/>
</dbReference>
<dbReference type="Proteomes" id="UP001281761">
    <property type="component" value="Unassembled WGS sequence"/>
</dbReference>
<feature type="compositionally biased region" description="Basic residues" evidence="2">
    <location>
        <begin position="1"/>
        <end position="19"/>
    </location>
</feature>
<dbReference type="Gene3D" id="1.20.1440.170">
    <property type="entry name" value="Translation machinery-associated protein 16-like"/>
    <property type="match status" value="1"/>
</dbReference>
<feature type="region of interest" description="Disordered" evidence="2">
    <location>
        <begin position="1"/>
        <end position="21"/>
    </location>
</feature>
<evidence type="ECO:0000313" key="4">
    <source>
        <dbReference type="Proteomes" id="UP001281761"/>
    </source>
</evidence>
<evidence type="ECO:0000313" key="3">
    <source>
        <dbReference type="EMBL" id="KAK2960820.1"/>
    </source>
</evidence>
<proteinExistence type="inferred from homology"/>
<dbReference type="Pfam" id="PF11176">
    <property type="entry name" value="Tma16"/>
    <property type="match status" value="1"/>
</dbReference>
<protein>
    <submittedName>
        <fullName evidence="3">Translation machinery-associated protein 16</fullName>
    </submittedName>
</protein>
<accession>A0ABQ9YAN0</accession>